<proteinExistence type="predicted"/>
<reference evidence="3 4" key="1">
    <citation type="submission" date="2024-08" db="EMBL/GenBank/DDBJ databases">
        <authorList>
            <person name="Cucini C."/>
            <person name="Frati F."/>
        </authorList>
    </citation>
    <scope>NUCLEOTIDE SEQUENCE [LARGE SCALE GENOMIC DNA]</scope>
</reference>
<dbReference type="PANTHER" id="PTHR24260:SF136">
    <property type="entry name" value="GH08193P-RELATED"/>
    <property type="match status" value="1"/>
</dbReference>
<name>A0ABP1RZW5_9HEXA</name>
<evidence type="ECO:0000313" key="4">
    <source>
        <dbReference type="Proteomes" id="UP001642540"/>
    </source>
</evidence>
<feature type="chain" id="PRO_5047515146" description="Peptidase S1 domain-containing protein" evidence="1">
    <location>
        <begin position="26"/>
        <end position="673"/>
    </location>
</feature>
<dbReference type="PROSITE" id="PS50240">
    <property type="entry name" value="TRYPSIN_DOM"/>
    <property type="match status" value="2"/>
</dbReference>
<dbReference type="SUPFAM" id="SSF50494">
    <property type="entry name" value="Trypsin-like serine proteases"/>
    <property type="match status" value="2"/>
</dbReference>
<accession>A0ABP1RZW5</accession>
<feature type="domain" description="Peptidase S1" evidence="2">
    <location>
        <begin position="420"/>
        <end position="671"/>
    </location>
</feature>
<dbReference type="InterPro" id="IPR051333">
    <property type="entry name" value="CLIP_Serine_Protease"/>
</dbReference>
<dbReference type="EMBL" id="CAXLJM020000133">
    <property type="protein sequence ID" value="CAL8140143.1"/>
    <property type="molecule type" value="Genomic_DNA"/>
</dbReference>
<dbReference type="CDD" id="cd00190">
    <property type="entry name" value="Tryp_SPc"/>
    <property type="match status" value="1"/>
</dbReference>
<evidence type="ECO:0000256" key="1">
    <source>
        <dbReference type="SAM" id="SignalP"/>
    </source>
</evidence>
<sequence length="673" mass="73424">MESKSFFLATSSGILLLSLAAIANASDCIFTDWAQDAPTCEADTNLVFEMVVFNERSASCCKPGSAGEKEMEESATSCRVSRCVPRSQADPCSTALPYETFYKGKKVIYEEVNRESCTMGLGSQGVAAYCCRKGSLESALASKMGAEPHEFPHMALIKLPGDQQCGGTIYNKRWIMTAAHCIVDRGSRKLRTPNNGWRAKVGRNVGSTEMRENDYKIIRAIPHPEFSKLEGHPNLEAEFVLTFNDAAFLEVDRDIVFGPNVKALPIAPAGFDELKYADTAVIVGWGITDTLQISENLLKANAIIRSDKACFILNDVEAGPHFFQFNRTEQLICVGGILDGKWSNTAGEGDSGGPAICRDANGFAVLCGITSYGGSDQNCSKYNNELHCPPSVYVEVDHFRDFINQTAGDQDESTFHKVHLYGEVVSGPEYEHQVHITSKTGKSCGGTLITPDTVITAGQCVAVGDGSGKTHSGVEVWSGVQDISSGSGKLHAVKSIVLAEGFNRSGEEIDIGIQGNRIRITDQYHNNDLAVIKLKEPVLISPNNLPRLPEEDEGATNSGLEYAFPRNTSWGGELRQREFKILDKDDCQRRMDRLENLKLNVEVDSELLCGVEKYSGGSKCDRELGGGLICKGKNGTDILCGIQVFRLCEWAIPNGFLDIAQFSRWIRATIAQS</sequence>
<dbReference type="PRINTS" id="PR00722">
    <property type="entry name" value="CHYMOTRYPSIN"/>
</dbReference>
<feature type="domain" description="Peptidase S1" evidence="2">
    <location>
        <begin position="139"/>
        <end position="408"/>
    </location>
</feature>
<dbReference type="InterPro" id="IPR001254">
    <property type="entry name" value="Trypsin_dom"/>
</dbReference>
<keyword evidence="1" id="KW-0732">Signal</keyword>
<dbReference type="SMART" id="SM00020">
    <property type="entry name" value="Tryp_SPc"/>
    <property type="match status" value="2"/>
</dbReference>
<dbReference type="InterPro" id="IPR001314">
    <property type="entry name" value="Peptidase_S1A"/>
</dbReference>
<feature type="signal peptide" evidence="1">
    <location>
        <begin position="1"/>
        <end position="25"/>
    </location>
</feature>
<organism evidence="3 4">
    <name type="scientific">Orchesella dallaii</name>
    <dbReference type="NCBI Taxonomy" id="48710"/>
    <lineage>
        <taxon>Eukaryota</taxon>
        <taxon>Metazoa</taxon>
        <taxon>Ecdysozoa</taxon>
        <taxon>Arthropoda</taxon>
        <taxon>Hexapoda</taxon>
        <taxon>Collembola</taxon>
        <taxon>Entomobryomorpha</taxon>
        <taxon>Entomobryoidea</taxon>
        <taxon>Orchesellidae</taxon>
        <taxon>Orchesellinae</taxon>
        <taxon>Orchesella</taxon>
    </lineage>
</organism>
<gene>
    <name evidence="3" type="ORF">ODALV1_LOCUS28164</name>
</gene>
<dbReference type="InterPro" id="IPR009003">
    <property type="entry name" value="Peptidase_S1_PA"/>
</dbReference>
<evidence type="ECO:0000313" key="3">
    <source>
        <dbReference type="EMBL" id="CAL8140143.1"/>
    </source>
</evidence>
<protein>
    <recommendedName>
        <fullName evidence="2">Peptidase S1 domain-containing protein</fullName>
    </recommendedName>
</protein>
<dbReference type="Proteomes" id="UP001642540">
    <property type="component" value="Unassembled WGS sequence"/>
</dbReference>
<evidence type="ECO:0000259" key="2">
    <source>
        <dbReference type="PROSITE" id="PS50240"/>
    </source>
</evidence>
<dbReference type="PANTHER" id="PTHR24260">
    <property type="match status" value="1"/>
</dbReference>
<dbReference type="InterPro" id="IPR018114">
    <property type="entry name" value="TRYPSIN_HIS"/>
</dbReference>
<dbReference type="PROSITE" id="PS00134">
    <property type="entry name" value="TRYPSIN_HIS"/>
    <property type="match status" value="1"/>
</dbReference>
<comment type="caution">
    <text evidence="3">The sequence shown here is derived from an EMBL/GenBank/DDBJ whole genome shotgun (WGS) entry which is preliminary data.</text>
</comment>
<dbReference type="Gene3D" id="2.40.10.10">
    <property type="entry name" value="Trypsin-like serine proteases"/>
    <property type="match status" value="2"/>
</dbReference>
<dbReference type="Pfam" id="PF00089">
    <property type="entry name" value="Trypsin"/>
    <property type="match status" value="2"/>
</dbReference>
<dbReference type="InterPro" id="IPR043504">
    <property type="entry name" value="Peptidase_S1_PA_chymotrypsin"/>
</dbReference>
<keyword evidence="4" id="KW-1185">Reference proteome</keyword>